<proteinExistence type="inferred from homology"/>
<comment type="cofactor">
    <cofactor evidence="1">
        <name>FAD</name>
        <dbReference type="ChEBI" id="CHEBI:57692"/>
    </cofactor>
</comment>
<accession>A0ABY4W0A8</accession>
<comment type="similarity">
    <text evidence="2">Belongs to the FAD-binding oxidoreductase/transferase type 4 family.</text>
</comment>
<keyword evidence="4" id="KW-0274">FAD</keyword>
<dbReference type="InterPro" id="IPR016166">
    <property type="entry name" value="FAD-bd_PCMH"/>
</dbReference>
<dbReference type="RefSeq" id="WP_251933501.1">
    <property type="nucleotide sequence ID" value="NZ_CP098747.1"/>
</dbReference>
<keyword evidence="5" id="KW-0809">Transit peptide</keyword>
<sequence length="465" mass="50711">MASQHAEMDQVVQKLTDLLGKRCTTAEAVREQHGHDESWHFPSAPDAVCFAQSTEEVSEIVKICAYHKVPIIPFGAGTSLEGHVNAVHGGISIDLNDMNKVLRVGQEDLDCTVQPGVRRKQLNEYLRDTGLFFPIDPGADASIGGMASTRASGTNAVRYGTMRENILCMTVVLPDGRIISTGHRSKKSAAGYDLTKLYIGAEGTLGIITEITLKLYGIPEAISAATVCFPDIEGAIQAVILTIQSGIPVARIELLDEVQVDAINRYSNLELAVKPTLFLEFHGSEAYVKEQAEQVSDICSEFGAEGFEWTTQAEERTRLWQARHDAAYAAIALRNGAQIWATDVCVPISRLSDCILETKQDLEESFLIAPLVGHVGDGNFHLSFVIKKENPEELAEAERLNGRLIDRALAMDGTCTGEHGIGLGKKKYMYREHGEAVDVMATLKHALDPDNIMNPGKIIPDQAAE</sequence>
<dbReference type="PROSITE" id="PS51387">
    <property type="entry name" value="FAD_PCMH"/>
    <property type="match status" value="1"/>
</dbReference>
<dbReference type="Proteomes" id="UP001056291">
    <property type="component" value="Chromosome"/>
</dbReference>
<organism evidence="9 10">
    <name type="scientific">Sneathiella marina</name>
    <dbReference type="NCBI Taxonomy" id="2950108"/>
    <lineage>
        <taxon>Bacteria</taxon>
        <taxon>Pseudomonadati</taxon>
        <taxon>Pseudomonadota</taxon>
        <taxon>Alphaproteobacteria</taxon>
        <taxon>Sneathiellales</taxon>
        <taxon>Sneathiellaceae</taxon>
        <taxon>Sneathiella</taxon>
    </lineage>
</organism>
<dbReference type="Pfam" id="PF02913">
    <property type="entry name" value="FAD-oxidase_C"/>
    <property type="match status" value="1"/>
</dbReference>
<keyword evidence="10" id="KW-1185">Reference proteome</keyword>
<evidence type="ECO:0000313" key="10">
    <source>
        <dbReference type="Proteomes" id="UP001056291"/>
    </source>
</evidence>
<dbReference type="SUPFAM" id="SSF55103">
    <property type="entry name" value="FAD-linked oxidases, C-terminal domain"/>
    <property type="match status" value="1"/>
</dbReference>
<dbReference type="SUPFAM" id="SSF56176">
    <property type="entry name" value="FAD-binding/transporter-associated domain-like"/>
    <property type="match status" value="1"/>
</dbReference>
<evidence type="ECO:0000256" key="5">
    <source>
        <dbReference type="ARBA" id="ARBA00022946"/>
    </source>
</evidence>
<evidence type="ECO:0000256" key="7">
    <source>
        <dbReference type="ARBA" id="ARBA00038897"/>
    </source>
</evidence>
<dbReference type="InterPro" id="IPR016171">
    <property type="entry name" value="Vanillyl_alc_oxidase_C-sub2"/>
</dbReference>
<protein>
    <recommendedName>
        <fullName evidence="7">D-lactate dehydrogenase (cytochrome)</fullName>
        <ecNumber evidence="7">1.1.2.4</ecNumber>
    </recommendedName>
</protein>
<gene>
    <name evidence="9" type="ORF">NBZ79_15755</name>
</gene>
<name>A0ABY4W0A8_9PROT</name>
<dbReference type="InterPro" id="IPR006094">
    <property type="entry name" value="Oxid_FAD_bind_N"/>
</dbReference>
<dbReference type="Pfam" id="PF01565">
    <property type="entry name" value="FAD_binding_4"/>
    <property type="match status" value="1"/>
</dbReference>
<dbReference type="InterPro" id="IPR004113">
    <property type="entry name" value="FAD-bd_oxidored_4_C"/>
</dbReference>
<evidence type="ECO:0000256" key="2">
    <source>
        <dbReference type="ARBA" id="ARBA00008000"/>
    </source>
</evidence>
<dbReference type="InterPro" id="IPR036318">
    <property type="entry name" value="FAD-bd_PCMH-like_sf"/>
</dbReference>
<dbReference type="PANTHER" id="PTHR11748">
    <property type="entry name" value="D-LACTATE DEHYDROGENASE"/>
    <property type="match status" value="1"/>
</dbReference>
<evidence type="ECO:0000256" key="3">
    <source>
        <dbReference type="ARBA" id="ARBA00022630"/>
    </source>
</evidence>
<dbReference type="InterPro" id="IPR016164">
    <property type="entry name" value="FAD-linked_Oxase-like_C"/>
</dbReference>
<dbReference type="Gene3D" id="3.30.465.10">
    <property type="match status" value="1"/>
</dbReference>
<evidence type="ECO:0000256" key="4">
    <source>
        <dbReference type="ARBA" id="ARBA00022827"/>
    </source>
</evidence>
<evidence type="ECO:0000256" key="1">
    <source>
        <dbReference type="ARBA" id="ARBA00001974"/>
    </source>
</evidence>
<evidence type="ECO:0000313" key="9">
    <source>
        <dbReference type="EMBL" id="USG60620.1"/>
    </source>
</evidence>
<keyword evidence="6" id="KW-0560">Oxidoreductase</keyword>
<dbReference type="EC" id="1.1.2.4" evidence="7"/>
<dbReference type="EMBL" id="CP098747">
    <property type="protein sequence ID" value="USG60620.1"/>
    <property type="molecule type" value="Genomic_DNA"/>
</dbReference>
<reference evidence="9" key="1">
    <citation type="submission" date="2022-06" db="EMBL/GenBank/DDBJ databases">
        <title>Sneathiella actinostolidae sp. nov., isolated from a sea anemonein the Western Pacific Ocean.</title>
        <authorList>
            <person name="Wei M.J."/>
        </authorList>
    </citation>
    <scope>NUCLEOTIDE SEQUENCE</scope>
    <source>
        <strain evidence="9">PHK-P5</strain>
    </source>
</reference>
<dbReference type="Gene3D" id="1.10.45.10">
    <property type="entry name" value="Vanillyl-alcohol Oxidase, Chain A, domain 4"/>
    <property type="match status" value="1"/>
</dbReference>
<feature type="domain" description="FAD-binding PCMH-type" evidence="8">
    <location>
        <begin position="41"/>
        <end position="218"/>
    </location>
</feature>
<keyword evidence="3" id="KW-0285">Flavoprotein</keyword>
<dbReference type="Gene3D" id="3.30.70.2740">
    <property type="match status" value="1"/>
</dbReference>
<dbReference type="PANTHER" id="PTHR11748:SF111">
    <property type="entry name" value="D-LACTATE DEHYDROGENASE, MITOCHONDRIAL-RELATED"/>
    <property type="match status" value="1"/>
</dbReference>
<evidence type="ECO:0000256" key="6">
    <source>
        <dbReference type="ARBA" id="ARBA00023002"/>
    </source>
</evidence>
<dbReference type="InterPro" id="IPR016169">
    <property type="entry name" value="FAD-bd_PCMH_sub2"/>
</dbReference>
<evidence type="ECO:0000259" key="8">
    <source>
        <dbReference type="PROSITE" id="PS51387"/>
    </source>
</evidence>